<dbReference type="Pfam" id="PF13976">
    <property type="entry name" value="gag_pre-integrs"/>
    <property type="match status" value="1"/>
</dbReference>
<dbReference type="InterPro" id="IPR036397">
    <property type="entry name" value="RNaseH_sf"/>
</dbReference>
<name>A0A5A7QRB1_STRAF</name>
<evidence type="ECO:0000256" key="4">
    <source>
        <dbReference type="ARBA" id="ARBA00022801"/>
    </source>
</evidence>
<evidence type="ECO:0000259" key="7">
    <source>
        <dbReference type="PROSITE" id="PS50158"/>
    </source>
</evidence>
<dbReference type="Pfam" id="PF14223">
    <property type="entry name" value="Retrotran_gag_2"/>
    <property type="match status" value="1"/>
</dbReference>
<evidence type="ECO:0000256" key="6">
    <source>
        <dbReference type="SAM" id="MobiDB-lite"/>
    </source>
</evidence>
<evidence type="ECO:0000256" key="1">
    <source>
        <dbReference type="ARBA" id="ARBA00022670"/>
    </source>
</evidence>
<dbReference type="InterPro" id="IPR001584">
    <property type="entry name" value="Integrase_cat-core"/>
</dbReference>
<dbReference type="GO" id="GO:0015074">
    <property type="term" value="P:DNA integration"/>
    <property type="evidence" value="ECO:0007669"/>
    <property type="project" value="InterPro"/>
</dbReference>
<accession>A0A5A7QRB1</accession>
<dbReference type="OrthoDB" id="418757at2759"/>
<dbReference type="GO" id="GO:0006508">
    <property type="term" value="P:proteolysis"/>
    <property type="evidence" value="ECO:0007669"/>
    <property type="project" value="UniProtKB-KW"/>
</dbReference>
<dbReference type="CDD" id="cd09272">
    <property type="entry name" value="RNase_HI_RT_Ty1"/>
    <property type="match status" value="1"/>
</dbReference>
<evidence type="ECO:0000313" key="10">
    <source>
        <dbReference type="Proteomes" id="UP000325081"/>
    </source>
</evidence>
<dbReference type="EMBL" id="BKCP01007515">
    <property type="protein sequence ID" value="GER46461.1"/>
    <property type="molecule type" value="Genomic_DNA"/>
</dbReference>
<dbReference type="PROSITE" id="PS50158">
    <property type="entry name" value="ZF_CCHC"/>
    <property type="match status" value="1"/>
</dbReference>
<dbReference type="InterPro" id="IPR013103">
    <property type="entry name" value="RVT_2"/>
</dbReference>
<evidence type="ECO:0000313" key="9">
    <source>
        <dbReference type="EMBL" id="GER46461.1"/>
    </source>
</evidence>
<dbReference type="InterPro" id="IPR025724">
    <property type="entry name" value="GAG-pre-integrase_dom"/>
</dbReference>
<dbReference type="Proteomes" id="UP000325081">
    <property type="component" value="Unassembled WGS sequence"/>
</dbReference>
<dbReference type="SMART" id="SM00343">
    <property type="entry name" value="ZnF_C2HC"/>
    <property type="match status" value="1"/>
</dbReference>
<dbReference type="Pfam" id="PF25597">
    <property type="entry name" value="SH3_retrovirus"/>
    <property type="match status" value="1"/>
</dbReference>
<gene>
    <name evidence="9" type="ORF">STAS_23504</name>
</gene>
<dbReference type="Gene3D" id="3.30.420.10">
    <property type="entry name" value="Ribonuclease H-like superfamily/Ribonuclease H"/>
    <property type="match status" value="1"/>
</dbReference>
<proteinExistence type="predicted"/>
<dbReference type="InterPro" id="IPR012337">
    <property type="entry name" value="RNaseH-like_sf"/>
</dbReference>
<evidence type="ECO:0000256" key="3">
    <source>
        <dbReference type="ARBA" id="ARBA00022750"/>
    </source>
</evidence>
<organism evidence="9 10">
    <name type="scientific">Striga asiatica</name>
    <name type="common">Asiatic witchweed</name>
    <name type="synonym">Buchnera asiatica</name>
    <dbReference type="NCBI Taxonomy" id="4170"/>
    <lineage>
        <taxon>Eukaryota</taxon>
        <taxon>Viridiplantae</taxon>
        <taxon>Streptophyta</taxon>
        <taxon>Embryophyta</taxon>
        <taxon>Tracheophyta</taxon>
        <taxon>Spermatophyta</taxon>
        <taxon>Magnoliopsida</taxon>
        <taxon>eudicotyledons</taxon>
        <taxon>Gunneridae</taxon>
        <taxon>Pentapetalae</taxon>
        <taxon>asterids</taxon>
        <taxon>lamiids</taxon>
        <taxon>Lamiales</taxon>
        <taxon>Orobanchaceae</taxon>
        <taxon>Buchnereae</taxon>
        <taxon>Striga</taxon>
    </lineage>
</organism>
<dbReference type="GO" id="GO:0003676">
    <property type="term" value="F:nucleic acid binding"/>
    <property type="evidence" value="ECO:0007669"/>
    <property type="project" value="InterPro"/>
</dbReference>
<sequence length="1287" mass="144941">MSFNPLSVILKENQLTGPNYIDWKRNLDIVLTAEGYKFAITDACPAVPAADAPEQEKEEYARWKKADEMAKCYILASMSNVLQHQHQSKDTAADILLNLRDLFGHQSRAARQEALSALMSTRMAEGTPVREHALRVMAQLNELEVMGGYIDGETQVDIMLQSLPKSFDQFRLNYNMHKMHMALPELLAELQSAEALFTQAPQVLVAEQAGPSRPHKGRKRKKSAGKAKAQDAPVYPRPTPQAVAKKPKGRCHKCNKSGHWKVDCPLLKKGNSLVNVVETCLAVVSTRTWCVDTGATDHVCNSLQGFQETKRLREGEITVYMGNATKVAAVAVGDVTLSFDSSSLVLRNCLYVPSFRKNLVSVSKLVMDGFSVSFDDMVIIRFENRFICCGSLVGNLYVLKPNSPTVQHNELNNVITTSNKRKESSQMNQAYLWHLRLGHINLRRIQKLVASGHLGPLEEHYPTCESCLEGKMAKRPFTAKGYRSQEVLGLIHSDLCGPMSIQARGGFEYYVSFIDDYSRFGYVYLLHRKSECFEKFKEYRAVVEKLHGKCIKSLRSDRGGEYLFGEFRTYLSEAGIESQLTAPGTPQQNGVAERRNRTLMEMVRSMMSYSRLPDSFWGLALETASYILNMVPSKSVDTTPYEMWKGRKPSFSQFRVWGSPAHVLVQEPGKLEKRSEARVFVGYPKGTKGGLFYSPEDQKVIVSTNARFLEEDYIMNHKPASRLVLEELRGEIDGSPPSAQVDTSHNTATRHTESVPVQTVPRRSGRVSHLPDRWIGLGESSDSVPGGLESDPRTYDEALQDKDADSWNVAMKAEMGSMDSNQVWDLVELPDGVRPIGCKWIYKRKRGLDGKVQTFKARLVAKGYTQIEGIDYDETFSPVAMLKSIRILLAVAAHMDYEVWQMDVKTAFLNGNLQEDIYMQQPEGFIAEGREHLVCKLNRSIYGLKQASRSWNIRFDEVIQSYGFTQCPDEHCVYKKISGSVVVFLVLYVDDILLIGNSKKELSDVKVWLSKQFDMKDLGEAGHILGIRLIRDRKKRMLCLSQSSYIDTVLARFSMQDSKKGMLPFRHGIPLSKEMSPKTSKEIEEMKTVPYASAVGSLMYAMLCTRPDISYAVGMVARYQSNPGREHWSAVKHILKYLRRTKEYMLVYRADSLLPLGYSDSDFQSDRDESKSTSGYVFTLGSGAISWRSAKQKCVADSTMEAEYIAASEAAKEAVWLRNFLVDLEVIPSLPRGITVYCDNSGAVANSKEPRAHRASKHIERKYHLIRDIVGRGDVDVAKIASEDAWR</sequence>
<dbReference type="InterPro" id="IPR001878">
    <property type="entry name" value="Znf_CCHC"/>
</dbReference>
<dbReference type="InterPro" id="IPR054722">
    <property type="entry name" value="PolX-like_BBD"/>
</dbReference>
<dbReference type="PANTHER" id="PTHR42648">
    <property type="entry name" value="TRANSPOSASE, PUTATIVE-RELATED"/>
    <property type="match status" value="1"/>
</dbReference>
<dbReference type="PANTHER" id="PTHR42648:SF27">
    <property type="entry name" value="RNA-DIRECTED DNA POLYMERASE"/>
    <property type="match status" value="1"/>
</dbReference>
<evidence type="ECO:0000259" key="8">
    <source>
        <dbReference type="PROSITE" id="PS50994"/>
    </source>
</evidence>
<feature type="domain" description="CCHC-type" evidence="7">
    <location>
        <begin position="250"/>
        <end position="265"/>
    </location>
</feature>
<dbReference type="SUPFAM" id="SSF56672">
    <property type="entry name" value="DNA/RNA polymerases"/>
    <property type="match status" value="1"/>
</dbReference>
<keyword evidence="10" id="KW-1185">Reference proteome</keyword>
<dbReference type="GO" id="GO:0008270">
    <property type="term" value="F:zinc ion binding"/>
    <property type="evidence" value="ECO:0007669"/>
    <property type="project" value="UniProtKB-KW"/>
</dbReference>
<keyword evidence="5" id="KW-0862">Zinc</keyword>
<feature type="compositionally biased region" description="Polar residues" evidence="6">
    <location>
        <begin position="737"/>
        <end position="749"/>
    </location>
</feature>
<dbReference type="Pfam" id="PF07727">
    <property type="entry name" value="RVT_2"/>
    <property type="match status" value="1"/>
</dbReference>
<dbReference type="SUPFAM" id="SSF53098">
    <property type="entry name" value="Ribonuclease H-like"/>
    <property type="match status" value="1"/>
</dbReference>
<dbReference type="Pfam" id="PF22936">
    <property type="entry name" value="Pol_BBD"/>
    <property type="match status" value="1"/>
</dbReference>
<keyword evidence="2" id="KW-0479">Metal-binding</keyword>
<evidence type="ECO:0000256" key="5">
    <source>
        <dbReference type="PROSITE-ProRule" id="PRU00047"/>
    </source>
</evidence>
<comment type="caution">
    <text evidence="9">The sequence shown here is derived from an EMBL/GenBank/DDBJ whole genome shotgun (WGS) entry which is preliminary data.</text>
</comment>
<feature type="region of interest" description="Disordered" evidence="6">
    <location>
        <begin position="732"/>
        <end position="766"/>
    </location>
</feature>
<reference evidence="10" key="1">
    <citation type="journal article" date="2019" name="Curr. Biol.">
        <title>Genome Sequence of Striga asiatica Provides Insight into the Evolution of Plant Parasitism.</title>
        <authorList>
            <person name="Yoshida S."/>
            <person name="Kim S."/>
            <person name="Wafula E.K."/>
            <person name="Tanskanen J."/>
            <person name="Kim Y.M."/>
            <person name="Honaas L."/>
            <person name="Yang Z."/>
            <person name="Spallek T."/>
            <person name="Conn C.E."/>
            <person name="Ichihashi Y."/>
            <person name="Cheong K."/>
            <person name="Cui S."/>
            <person name="Der J.P."/>
            <person name="Gundlach H."/>
            <person name="Jiao Y."/>
            <person name="Hori C."/>
            <person name="Ishida J.K."/>
            <person name="Kasahara H."/>
            <person name="Kiba T."/>
            <person name="Kim M.S."/>
            <person name="Koo N."/>
            <person name="Laohavisit A."/>
            <person name="Lee Y.H."/>
            <person name="Lumba S."/>
            <person name="McCourt P."/>
            <person name="Mortimer J.C."/>
            <person name="Mutuku J.M."/>
            <person name="Nomura T."/>
            <person name="Sasaki-Sekimoto Y."/>
            <person name="Seto Y."/>
            <person name="Wang Y."/>
            <person name="Wakatake T."/>
            <person name="Sakakibara H."/>
            <person name="Demura T."/>
            <person name="Yamaguchi S."/>
            <person name="Yoneyama K."/>
            <person name="Manabe R.I."/>
            <person name="Nelson D.C."/>
            <person name="Schulman A.H."/>
            <person name="Timko M.P."/>
            <person name="dePamphilis C.W."/>
            <person name="Choi D."/>
            <person name="Shirasu K."/>
        </authorList>
    </citation>
    <scope>NUCLEOTIDE SEQUENCE [LARGE SCALE GENOMIC DNA]</scope>
    <source>
        <strain evidence="10">cv. UVA1</strain>
    </source>
</reference>
<dbReference type="InterPro" id="IPR043502">
    <property type="entry name" value="DNA/RNA_pol_sf"/>
</dbReference>
<dbReference type="InterPro" id="IPR039537">
    <property type="entry name" value="Retrotran_Ty1/copia-like"/>
</dbReference>
<keyword evidence="5" id="KW-0863">Zinc-finger</keyword>
<feature type="domain" description="Integrase catalytic" evidence="8">
    <location>
        <begin position="472"/>
        <end position="648"/>
    </location>
</feature>
<dbReference type="Gene3D" id="4.10.60.10">
    <property type="entry name" value="Zinc finger, CCHC-type"/>
    <property type="match status" value="1"/>
</dbReference>
<dbReference type="SUPFAM" id="SSF57756">
    <property type="entry name" value="Retrovirus zinc finger-like domains"/>
    <property type="match status" value="1"/>
</dbReference>
<dbReference type="InterPro" id="IPR057670">
    <property type="entry name" value="SH3_retrovirus"/>
</dbReference>
<keyword evidence="4" id="KW-0378">Hydrolase</keyword>
<protein>
    <submittedName>
        <fullName evidence="9">Gag-pol polyprotein</fullName>
    </submittedName>
</protein>
<feature type="compositionally biased region" description="Basic residues" evidence="6">
    <location>
        <begin position="213"/>
        <end position="225"/>
    </location>
</feature>
<evidence type="ECO:0000256" key="2">
    <source>
        <dbReference type="ARBA" id="ARBA00022723"/>
    </source>
</evidence>
<keyword evidence="3" id="KW-0064">Aspartyl protease</keyword>
<dbReference type="PROSITE" id="PS50994">
    <property type="entry name" value="INTEGRASE"/>
    <property type="match status" value="1"/>
</dbReference>
<keyword evidence="1" id="KW-0645">Protease</keyword>
<dbReference type="InterPro" id="IPR036875">
    <property type="entry name" value="Znf_CCHC_sf"/>
</dbReference>
<dbReference type="GO" id="GO:0004190">
    <property type="term" value="F:aspartic-type endopeptidase activity"/>
    <property type="evidence" value="ECO:0007669"/>
    <property type="project" value="UniProtKB-KW"/>
</dbReference>
<feature type="region of interest" description="Disordered" evidence="6">
    <location>
        <begin position="206"/>
        <end position="250"/>
    </location>
</feature>